<feature type="coiled-coil region" evidence="14">
    <location>
        <begin position="375"/>
        <end position="402"/>
    </location>
</feature>
<dbReference type="CDD" id="cd02801">
    <property type="entry name" value="DUS_like_FMN"/>
    <property type="match status" value="1"/>
</dbReference>
<dbReference type="InterPro" id="IPR035587">
    <property type="entry name" value="DUS-like_FMN-bd"/>
</dbReference>
<evidence type="ECO:0000256" key="8">
    <source>
        <dbReference type="ARBA" id="ARBA00038313"/>
    </source>
</evidence>
<proteinExistence type="inferred from homology"/>
<dbReference type="Gene3D" id="3.20.20.70">
    <property type="entry name" value="Aldolase class I"/>
    <property type="match status" value="1"/>
</dbReference>
<evidence type="ECO:0000259" key="15">
    <source>
        <dbReference type="Pfam" id="PF01207"/>
    </source>
</evidence>
<keyword evidence="5" id="KW-0521">NADP</keyword>
<dbReference type="InterPro" id="IPR018517">
    <property type="entry name" value="tRNA_hU_synthase_CS"/>
</dbReference>
<dbReference type="GO" id="GO:0050660">
    <property type="term" value="F:flavin adenine dinucleotide binding"/>
    <property type="evidence" value="ECO:0007669"/>
    <property type="project" value="InterPro"/>
</dbReference>
<reference evidence="17" key="1">
    <citation type="submission" date="2022-11" db="UniProtKB">
        <authorList>
            <consortium name="WormBaseParasite"/>
        </authorList>
    </citation>
    <scope>IDENTIFICATION</scope>
</reference>
<accession>A0A915L9K2</accession>
<keyword evidence="14" id="KW-0175">Coiled coil</keyword>
<evidence type="ECO:0000256" key="9">
    <source>
        <dbReference type="ARBA" id="ARBA00038890"/>
    </source>
</evidence>
<protein>
    <recommendedName>
        <fullName evidence="9">tRNA-dihydrouridine(16/17) synthase [NAD(P)(+)]</fullName>
        <ecNumber evidence="9">1.3.1.88</ecNumber>
    </recommendedName>
</protein>
<dbReference type="PANTHER" id="PTHR11082">
    <property type="entry name" value="TRNA-DIHYDROURIDINE SYNTHASE"/>
    <property type="match status" value="1"/>
</dbReference>
<dbReference type="OMA" id="MPHWLAQ"/>
<keyword evidence="4" id="KW-0819">tRNA processing</keyword>
<dbReference type="WBParaSite" id="nRc.2.0.1.t47734-RA">
    <property type="protein sequence ID" value="nRc.2.0.1.t47734-RA"/>
    <property type="gene ID" value="nRc.2.0.1.g47734"/>
</dbReference>
<comment type="catalytic activity">
    <reaction evidence="10">
        <text>5,6-dihydrouridine(17) in tRNA + NAD(+) = uridine(17) in tRNA + NADH + H(+)</text>
        <dbReference type="Rhea" id="RHEA:53372"/>
        <dbReference type="Rhea" id="RHEA-COMP:13541"/>
        <dbReference type="Rhea" id="RHEA-COMP:13542"/>
        <dbReference type="ChEBI" id="CHEBI:15378"/>
        <dbReference type="ChEBI" id="CHEBI:57540"/>
        <dbReference type="ChEBI" id="CHEBI:57945"/>
        <dbReference type="ChEBI" id="CHEBI:65315"/>
        <dbReference type="ChEBI" id="CHEBI:74443"/>
        <dbReference type="EC" id="1.3.1.88"/>
    </reaction>
    <physiologicalReaction direction="right-to-left" evidence="10">
        <dbReference type="Rhea" id="RHEA:53374"/>
    </physiologicalReaction>
</comment>
<evidence type="ECO:0000256" key="10">
    <source>
        <dbReference type="ARBA" id="ARBA00047287"/>
    </source>
</evidence>
<name>A0A915L9K2_ROMCU</name>
<evidence type="ECO:0000256" key="7">
    <source>
        <dbReference type="ARBA" id="ARBA00023027"/>
    </source>
</evidence>
<evidence type="ECO:0000256" key="14">
    <source>
        <dbReference type="SAM" id="Coils"/>
    </source>
</evidence>
<evidence type="ECO:0000256" key="11">
    <source>
        <dbReference type="ARBA" id="ARBA00047652"/>
    </source>
</evidence>
<dbReference type="PROSITE" id="PS01136">
    <property type="entry name" value="UPF0034"/>
    <property type="match status" value="1"/>
</dbReference>
<evidence type="ECO:0000256" key="12">
    <source>
        <dbReference type="ARBA" id="ARBA00048934"/>
    </source>
</evidence>
<dbReference type="Proteomes" id="UP000887565">
    <property type="component" value="Unplaced"/>
</dbReference>
<evidence type="ECO:0000256" key="2">
    <source>
        <dbReference type="ARBA" id="ARBA00022630"/>
    </source>
</evidence>
<keyword evidence="16" id="KW-1185">Reference proteome</keyword>
<comment type="similarity">
    <text evidence="8">Belongs to the Dus family. Dus1 subfamily.</text>
</comment>
<evidence type="ECO:0000256" key="13">
    <source>
        <dbReference type="ARBA" id="ARBA00049467"/>
    </source>
</evidence>
<dbReference type="EC" id="1.3.1.88" evidence="9"/>
<dbReference type="Pfam" id="PF01207">
    <property type="entry name" value="Dus"/>
    <property type="match status" value="1"/>
</dbReference>
<feature type="domain" description="DUS-like FMN-binding" evidence="15">
    <location>
        <begin position="28"/>
        <end position="250"/>
    </location>
</feature>
<evidence type="ECO:0000256" key="3">
    <source>
        <dbReference type="ARBA" id="ARBA00022643"/>
    </source>
</evidence>
<keyword evidence="7" id="KW-0520">NAD</keyword>
<evidence type="ECO:0000313" key="16">
    <source>
        <dbReference type="Proteomes" id="UP000887565"/>
    </source>
</evidence>
<evidence type="ECO:0000256" key="5">
    <source>
        <dbReference type="ARBA" id="ARBA00022857"/>
    </source>
</evidence>
<comment type="cofactor">
    <cofactor evidence="1">
        <name>FMN</name>
        <dbReference type="ChEBI" id="CHEBI:58210"/>
    </cofactor>
</comment>
<dbReference type="AlphaFoldDB" id="A0A915L9K2"/>
<comment type="catalytic activity">
    <reaction evidence="13">
        <text>5,6-dihydrouridine(17) in tRNA + NADP(+) = uridine(17) in tRNA + NADPH + H(+)</text>
        <dbReference type="Rhea" id="RHEA:53368"/>
        <dbReference type="Rhea" id="RHEA-COMP:13541"/>
        <dbReference type="Rhea" id="RHEA-COMP:13542"/>
        <dbReference type="ChEBI" id="CHEBI:15378"/>
        <dbReference type="ChEBI" id="CHEBI:57783"/>
        <dbReference type="ChEBI" id="CHEBI:58349"/>
        <dbReference type="ChEBI" id="CHEBI:65315"/>
        <dbReference type="ChEBI" id="CHEBI:74443"/>
        <dbReference type="EC" id="1.3.1.88"/>
    </reaction>
    <physiologicalReaction direction="right-to-left" evidence="13">
        <dbReference type="Rhea" id="RHEA:53370"/>
    </physiologicalReaction>
</comment>
<comment type="catalytic activity">
    <reaction evidence="11">
        <text>5,6-dihydrouridine(16) in tRNA + NADP(+) = uridine(16) in tRNA + NADPH + H(+)</text>
        <dbReference type="Rhea" id="RHEA:53376"/>
        <dbReference type="Rhea" id="RHEA-COMP:13543"/>
        <dbReference type="Rhea" id="RHEA-COMP:13544"/>
        <dbReference type="ChEBI" id="CHEBI:15378"/>
        <dbReference type="ChEBI" id="CHEBI:57783"/>
        <dbReference type="ChEBI" id="CHEBI:58349"/>
        <dbReference type="ChEBI" id="CHEBI:65315"/>
        <dbReference type="ChEBI" id="CHEBI:74443"/>
        <dbReference type="EC" id="1.3.1.88"/>
    </reaction>
    <physiologicalReaction direction="right-to-left" evidence="11">
        <dbReference type="Rhea" id="RHEA:53378"/>
    </physiologicalReaction>
</comment>
<dbReference type="PANTHER" id="PTHR11082:SF5">
    <property type="entry name" value="TRNA-DIHYDROURIDINE(16_17) SYNTHASE [NAD(P)(+)]-LIKE"/>
    <property type="match status" value="1"/>
</dbReference>
<comment type="catalytic activity">
    <reaction evidence="12">
        <text>5,6-dihydrouridine(16) in tRNA + NAD(+) = uridine(16) in tRNA + NADH + H(+)</text>
        <dbReference type="Rhea" id="RHEA:53380"/>
        <dbReference type="Rhea" id="RHEA-COMP:13543"/>
        <dbReference type="Rhea" id="RHEA-COMP:13544"/>
        <dbReference type="ChEBI" id="CHEBI:15378"/>
        <dbReference type="ChEBI" id="CHEBI:57540"/>
        <dbReference type="ChEBI" id="CHEBI:57945"/>
        <dbReference type="ChEBI" id="CHEBI:65315"/>
        <dbReference type="ChEBI" id="CHEBI:74443"/>
        <dbReference type="EC" id="1.3.1.88"/>
    </reaction>
    <physiologicalReaction direction="right-to-left" evidence="12">
        <dbReference type="Rhea" id="RHEA:53382"/>
    </physiologicalReaction>
</comment>
<organism evidence="16 17">
    <name type="scientific">Romanomermis culicivorax</name>
    <name type="common">Nematode worm</name>
    <dbReference type="NCBI Taxonomy" id="13658"/>
    <lineage>
        <taxon>Eukaryota</taxon>
        <taxon>Metazoa</taxon>
        <taxon>Ecdysozoa</taxon>
        <taxon>Nematoda</taxon>
        <taxon>Enoplea</taxon>
        <taxon>Dorylaimia</taxon>
        <taxon>Mermithida</taxon>
        <taxon>Mermithoidea</taxon>
        <taxon>Mermithidae</taxon>
        <taxon>Romanomermis</taxon>
    </lineage>
</organism>
<evidence type="ECO:0000313" key="17">
    <source>
        <dbReference type="WBParaSite" id="nRc.2.0.1.t47734-RA"/>
    </source>
</evidence>
<keyword evidence="3" id="KW-0288">FMN</keyword>
<evidence type="ECO:0000256" key="6">
    <source>
        <dbReference type="ARBA" id="ARBA00023002"/>
    </source>
</evidence>
<dbReference type="InterPro" id="IPR013785">
    <property type="entry name" value="Aldolase_TIM"/>
</dbReference>
<dbReference type="SUPFAM" id="SSF51395">
    <property type="entry name" value="FMN-linked oxidoreductases"/>
    <property type="match status" value="1"/>
</dbReference>
<keyword evidence="6" id="KW-0560">Oxidoreductase</keyword>
<dbReference type="GO" id="GO:0017150">
    <property type="term" value="F:tRNA dihydrouridine synthase activity"/>
    <property type="evidence" value="ECO:0007669"/>
    <property type="project" value="InterPro"/>
</dbReference>
<sequence length="479" mass="54895">MAEGDVGTIPDNDAFKFWKTTLKAAKFILAPMVDQSELAWRLLSRRHNAHLCYTPMFHAQNFVNDAIYRRDNFQTCAEDRPLIVQFCANDPNTFAKACQLVENDCDAVDLNLGCPQTIAKRGHYGAFLQDEWSLIEGLVKSAKEKVRVPICCKIRVFDCTERTIQYAKMLEKAGCQFLVVHGRTRDQKGRNTGVADWSKIKAVKEAVSIPVIANGNIQYYADLQRCLNETGAHGIMSAEGNLHNPYIFEDRPDLPACWEPALEYLDLVDQYPCSMTFVRGHLFKLFHFCMLKYTDLREKMAVASTLDDCRSVALELKSRTQEEHASYLERLKSEGNVNTSCDMEYFWLCRPYEQDNPSTSNQTDNNKDQITSDSKRQILAIKRKHQEEVERLSEQYGLSKNKAKKLMRFPSKNPQNMVNNNESKKPAYNKCLCGNPLSIDRSHNSGLCQMLLKSEADKNYDKDVNLRVRCTLLDCHEFD</sequence>
<evidence type="ECO:0000256" key="4">
    <source>
        <dbReference type="ARBA" id="ARBA00022694"/>
    </source>
</evidence>
<evidence type="ECO:0000256" key="1">
    <source>
        <dbReference type="ARBA" id="ARBA00001917"/>
    </source>
</evidence>
<keyword evidence="2" id="KW-0285">Flavoprotein</keyword>